<dbReference type="InterPro" id="IPR043148">
    <property type="entry name" value="TagF_C"/>
</dbReference>
<accession>A0A0A3I1E9</accession>
<evidence type="ECO:0000313" key="2">
    <source>
        <dbReference type="Proteomes" id="UP000030408"/>
    </source>
</evidence>
<reference evidence="1 2" key="1">
    <citation type="submission" date="2014-02" db="EMBL/GenBank/DDBJ databases">
        <title>Draft genome sequence of Lysinibacillus sinduriensis JCM 15800.</title>
        <authorList>
            <person name="Zhang F."/>
            <person name="Wang G."/>
            <person name="Zhang L."/>
        </authorList>
    </citation>
    <scope>NUCLEOTIDE SEQUENCE [LARGE SCALE GENOMIC DNA]</scope>
    <source>
        <strain evidence="1 2">JCM 15800</strain>
    </source>
</reference>
<dbReference type="AlphaFoldDB" id="A0A0A3I1E9"/>
<comment type="caution">
    <text evidence="1">The sequence shown here is derived from an EMBL/GenBank/DDBJ whole genome shotgun (WGS) entry which is preliminary data.</text>
</comment>
<dbReference type="RefSeq" id="WP_036199069.1">
    <property type="nucleotide sequence ID" value="NZ_AVCY01000011.1"/>
</dbReference>
<name>A0A0A3I1E9_9BACL</name>
<dbReference type="eggNOG" id="ENOG503334D">
    <property type="taxonomic scope" value="Bacteria"/>
</dbReference>
<dbReference type="SUPFAM" id="SSF48452">
    <property type="entry name" value="TPR-like"/>
    <property type="match status" value="1"/>
</dbReference>
<organism evidence="1 2">
    <name type="scientific">Ureibacillus sinduriensis BLB-1 = JCM 15800</name>
    <dbReference type="NCBI Taxonomy" id="1384057"/>
    <lineage>
        <taxon>Bacteria</taxon>
        <taxon>Bacillati</taxon>
        <taxon>Bacillota</taxon>
        <taxon>Bacilli</taxon>
        <taxon>Bacillales</taxon>
        <taxon>Caryophanaceae</taxon>
        <taxon>Ureibacillus</taxon>
    </lineage>
</organism>
<gene>
    <name evidence="1" type="ORF">CD33_06330</name>
</gene>
<keyword evidence="2" id="KW-1185">Reference proteome</keyword>
<protein>
    <submittedName>
        <fullName evidence="1">Uncharacterized protein</fullName>
    </submittedName>
</protein>
<sequence>MNNLLSVFNNIEKLFVVKKWKYFGIELWPLFRKQIEKEIVGGNFTKINPKEFNSIDNLISNSDEYDNLFLFDPIRLIEGEDGLENRILGPYMNLINSNKESYVNIQYSVYPTDKIIRNSSSYFLDEKKYIAQYLYLAPYIQLEEYEDVKEYFEENVGILNFPSMNEIYKLASEIYALSKVFEKILVQKKIKRIFVEIYYHKVCLAATLAAHNVGIPSIEVQHGILKDTLWYGWNLKNRNNGFTIFPNIYLTWNEFTTNSINQWANKTVKHKAIMTGNLWVENYKKNREYELSNSKTNNKENILVTLQPIRATPEWNGNIPNWFLEFIKETADIYKFYIRFHPIMEEEERNSFIKKVNEANIHNISFEEANNNSLLSLFSNTFVNITPYSSTAFEAYEFGVPTIFIHYKGNIIKNSGIPDEYIFFAEDKHDLRKIISSSLSIQRTYKNNSTKDVYSDNIISLIDTEYQKLKTIESTEQGIISLNQFINLLRRGATLNHYNFSNVLDVLFNKKEYELILNFKDKFPINKMDYFFFAGRSFFELKDINGCIEYLKEYLDLYESRDNHQNNDELTIKKNYLLSALYYMGLSQFFLGNLKESEYYFKECITESNGNHKGASKYIEIIKSN</sequence>
<proteinExistence type="predicted"/>
<dbReference type="InterPro" id="IPR011990">
    <property type="entry name" value="TPR-like_helical_dom_sf"/>
</dbReference>
<evidence type="ECO:0000313" key="1">
    <source>
        <dbReference type="EMBL" id="KGR76483.1"/>
    </source>
</evidence>
<dbReference type="Gene3D" id="3.40.50.12580">
    <property type="match status" value="1"/>
</dbReference>
<dbReference type="SUPFAM" id="SSF53756">
    <property type="entry name" value="UDP-Glycosyltransferase/glycogen phosphorylase"/>
    <property type="match status" value="1"/>
</dbReference>
<dbReference type="OrthoDB" id="8704783at2"/>
<dbReference type="Proteomes" id="UP000030408">
    <property type="component" value="Unassembled WGS sequence"/>
</dbReference>
<dbReference type="EMBL" id="JPVO01000045">
    <property type="protein sequence ID" value="KGR76483.1"/>
    <property type="molecule type" value="Genomic_DNA"/>
</dbReference>
<dbReference type="STRING" id="1384057.CD33_06330"/>
<dbReference type="Gene3D" id="1.25.40.10">
    <property type="entry name" value="Tetratricopeptide repeat domain"/>
    <property type="match status" value="1"/>
</dbReference>